<dbReference type="PROSITE" id="PS51779">
    <property type="entry name" value="POTRA"/>
    <property type="match status" value="1"/>
</dbReference>
<comment type="function">
    <text evidence="9">Essential cell division protein.</text>
</comment>
<evidence type="ECO:0000259" key="11">
    <source>
        <dbReference type="PROSITE" id="PS51779"/>
    </source>
</evidence>
<keyword evidence="5 9" id="KW-0812">Transmembrane</keyword>
<evidence type="ECO:0000256" key="7">
    <source>
        <dbReference type="ARBA" id="ARBA00023136"/>
    </source>
</evidence>
<evidence type="ECO:0000256" key="2">
    <source>
        <dbReference type="ARBA" id="ARBA00022475"/>
    </source>
</evidence>
<dbReference type="Gene3D" id="3.10.20.310">
    <property type="entry name" value="membrane protein fhac"/>
    <property type="match status" value="1"/>
</dbReference>
<protein>
    <recommendedName>
        <fullName evidence="9">Cell division protein FtsQ</fullName>
    </recommendedName>
</protein>
<dbReference type="RefSeq" id="WP_167300679.1">
    <property type="nucleotide sequence ID" value="NZ_JAASQV010000003.1"/>
</dbReference>
<keyword evidence="4 9" id="KW-0132">Cell division</keyword>
<dbReference type="HAMAP" id="MF_00911">
    <property type="entry name" value="FtsQ_subfam"/>
    <property type="match status" value="1"/>
</dbReference>
<dbReference type="Pfam" id="PF08478">
    <property type="entry name" value="POTRA_1"/>
    <property type="match status" value="1"/>
</dbReference>
<evidence type="ECO:0000256" key="10">
    <source>
        <dbReference type="SAM" id="MobiDB-lite"/>
    </source>
</evidence>
<keyword evidence="7 9" id="KW-0472">Membrane</keyword>
<dbReference type="InterPro" id="IPR005548">
    <property type="entry name" value="Cell_div_FtsQ/DivIB_C"/>
</dbReference>
<dbReference type="PANTHER" id="PTHR35851:SF1">
    <property type="entry name" value="CELL DIVISION PROTEIN FTSQ"/>
    <property type="match status" value="1"/>
</dbReference>
<name>A0A7X5V1Y8_9SPHN</name>
<accession>A0A7X5V1Y8</accession>
<evidence type="ECO:0000256" key="5">
    <source>
        <dbReference type="ARBA" id="ARBA00022692"/>
    </source>
</evidence>
<evidence type="ECO:0000256" key="3">
    <source>
        <dbReference type="ARBA" id="ARBA00022519"/>
    </source>
</evidence>
<dbReference type="GO" id="GO:0032153">
    <property type="term" value="C:cell division site"/>
    <property type="evidence" value="ECO:0007669"/>
    <property type="project" value="UniProtKB-UniRule"/>
</dbReference>
<keyword evidence="3 9" id="KW-0997">Cell inner membrane</keyword>
<evidence type="ECO:0000256" key="6">
    <source>
        <dbReference type="ARBA" id="ARBA00022989"/>
    </source>
</evidence>
<feature type="domain" description="POTRA" evidence="11">
    <location>
        <begin position="89"/>
        <end position="157"/>
    </location>
</feature>
<comment type="caution">
    <text evidence="12">The sequence shown here is derived from an EMBL/GenBank/DDBJ whole genome shotgun (WGS) entry which is preliminary data.</text>
</comment>
<comment type="similarity">
    <text evidence="9">Belongs to the FtsQ/DivIB family. FtsQ subfamily.</text>
</comment>
<keyword evidence="2 9" id="KW-1003">Cell membrane</keyword>
<feature type="region of interest" description="Disordered" evidence="10">
    <location>
        <begin position="1"/>
        <end position="26"/>
    </location>
</feature>
<dbReference type="Proteomes" id="UP000564677">
    <property type="component" value="Unassembled WGS sequence"/>
</dbReference>
<gene>
    <name evidence="9" type="primary">ftsQ</name>
    <name evidence="12" type="ORF">FHR20_003296</name>
</gene>
<evidence type="ECO:0000256" key="9">
    <source>
        <dbReference type="HAMAP-Rule" id="MF_00911"/>
    </source>
</evidence>
<keyword evidence="13" id="KW-1185">Reference proteome</keyword>
<keyword evidence="6 9" id="KW-1133">Transmembrane helix</keyword>
<dbReference type="InterPro" id="IPR034746">
    <property type="entry name" value="POTRA"/>
</dbReference>
<evidence type="ECO:0000313" key="13">
    <source>
        <dbReference type="Proteomes" id="UP000564677"/>
    </source>
</evidence>
<dbReference type="GO" id="GO:0005886">
    <property type="term" value="C:plasma membrane"/>
    <property type="evidence" value="ECO:0007669"/>
    <property type="project" value="UniProtKB-SubCell"/>
</dbReference>
<evidence type="ECO:0000256" key="4">
    <source>
        <dbReference type="ARBA" id="ARBA00022618"/>
    </source>
</evidence>
<evidence type="ECO:0000313" key="12">
    <source>
        <dbReference type="EMBL" id="NIJ66323.1"/>
    </source>
</evidence>
<feature type="transmembrane region" description="Helical" evidence="9">
    <location>
        <begin position="50"/>
        <end position="72"/>
    </location>
</feature>
<dbReference type="Pfam" id="PF03799">
    <property type="entry name" value="FtsQ_DivIB_C"/>
    <property type="match status" value="1"/>
</dbReference>
<keyword evidence="8 9" id="KW-0131">Cell cycle</keyword>
<evidence type="ECO:0000256" key="8">
    <source>
        <dbReference type="ARBA" id="ARBA00023306"/>
    </source>
</evidence>
<organism evidence="12 13">
    <name type="scientific">Sphingomonas leidyi</name>
    <dbReference type="NCBI Taxonomy" id="68569"/>
    <lineage>
        <taxon>Bacteria</taxon>
        <taxon>Pseudomonadati</taxon>
        <taxon>Pseudomonadota</taxon>
        <taxon>Alphaproteobacteria</taxon>
        <taxon>Sphingomonadales</taxon>
        <taxon>Sphingomonadaceae</taxon>
        <taxon>Sphingomonas</taxon>
    </lineage>
</organism>
<dbReference type="GO" id="GO:0090529">
    <property type="term" value="P:cell septum assembly"/>
    <property type="evidence" value="ECO:0007669"/>
    <property type="project" value="InterPro"/>
</dbReference>
<dbReference type="EMBL" id="JAASQV010000003">
    <property type="protein sequence ID" value="NIJ66323.1"/>
    <property type="molecule type" value="Genomic_DNA"/>
</dbReference>
<reference evidence="12 13" key="1">
    <citation type="submission" date="2020-03" db="EMBL/GenBank/DDBJ databases">
        <title>Genomic Encyclopedia of Type Strains, Phase IV (KMG-IV): sequencing the most valuable type-strain genomes for metagenomic binning, comparative biology and taxonomic classification.</title>
        <authorList>
            <person name="Goeker M."/>
        </authorList>
    </citation>
    <scope>NUCLEOTIDE SEQUENCE [LARGE SCALE GENOMIC DNA]</scope>
    <source>
        <strain evidence="12 13">DSM 4733</strain>
    </source>
</reference>
<comment type="subcellular location">
    <subcellularLocation>
        <location evidence="9">Cell inner membrane</location>
        <topology evidence="9">Single-pass type II membrane protein</topology>
    </subcellularLocation>
    <subcellularLocation>
        <location evidence="1">Membrane</location>
    </subcellularLocation>
    <text evidence="9">Localizes to the division septum.</text>
</comment>
<dbReference type="PANTHER" id="PTHR35851">
    <property type="entry name" value="CELL DIVISION PROTEIN FTSQ"/>
    <property type="match status" value="1"/>
</dbReference>
<proteinExistence type="inferred from homology"/>
<dbReference type="InterPro" id="IPR013685">
    <property type="entry name" value="POTRA_FtsQ_type"/>
</dbReference>
<evidence type="ECO:0000256" key="1">
    <source>
        <dbReference type="ARBA" id="ARBA00004370"/>
    </source>
</evidence>
<dbReference type="AlphaFoldDB" id="A0A7X5V1Y8"/>
<dbReference type="GO" id="GO:0043093">
    <property type="term" value="P:FtsZ-dependent cytokinesis"/>
    <property type="evidence" value="ECO:0007669"/>
    <property type="project" value="UniProtKB-UniRule"/>
</dbReference>
<dbReference type="InterPro" id="IPR026579">
    <property type="entry name" value="FtsQ"/>
</dbReference>
<sequence length="297" mass="32661">MSRPPARRAATRRGAKPVQKRKQIARKKQPGLMDQALAALPVSQATLTRIATWGIVAMFSVGLITVATWFGVPQVIGVGAAQAVGEAGLRVDTIQINGLKRMNRMTVYQQVLDQNARAMPLVDLADVRTRLLAYPWIKDARVSRRLPDKLLIDIVEREPAAIWQNHGQLMLIDPMGVPLEPVSREAMPDLPLLIGDGANAQEPVRRDLMDSAPALKPLVRAATWVGNRRWDIIFDTGEKLQLPEGEKEARDALKTFAEKDGAYRLLGRGNLGFDMRDPDNLVIRRPAAIGVPAATGL</sequence>